<accession>A0A101N0B3</accession>
<reference evidence="2 3" key="1">
    <citation type="submission" date="2015-10" db="EMBL/GenBank/DDBJ databases">
        <title>Draft genome sequence of Streptomyces pseudovenezuelae DSM 40212, type strain for the species Streptomyces pseudovenezuelae.</title>
        <authorList>
            <person name="Ruckert C."/>
            <person name="Winkler A."/>
            <person name="Kalinowski J."/>
            <person name="Kampfer P."/>
            <person name="Glaeser S."/>
        </authorList>
    </citation>
    <scope>NUCLEOTIDE SEQUENCE [LARGE SCALE GENOMIC DNA]</scope>
    <source>
        <strain evidence="2 3">DSM 40212</strain>
    </source>
</reference>
<dbReference type="EMBL" id="LMWM01000038">
    <property type="protein sequence ID" value="KUM84133.1"/>
    <property type="molecule type" value="Genomic_DNA"/>
</dbReference>
<name>A0A101N0B3_9ACTN</name>
<comment type="caution">
    <text evidence="2">The sequence shown here is derived from an EMBL/GenBank/DDBJ whole genome shotgun (WGS) entry which is preliminary data.</text>
</comment>
<dbReference type="AlphaFoldDB" id="A0A101N0B3"/>
<evidence type="ECO:0000313" key="2">
    <source>
        <dbReference type="EMBL" id="KUM84133.1"/>
    </source>
</evidence>
<dbReference type="Proteomes" id="UP000053039">
    <property type="component" value="Unassembled WGS sequence"/>
</dbReference>
<keyword evidence="1" id="KW-0812">Transmembrane</keyword>
<keyword evidence="1" id="KW-1133">Transmembrane helix</keyword>
<evidence type="ECO:0000313" key="3">
    <source>
        <dbReference type="Proteomes" id="UP000053039"/>
    </source>
</evidence>
<organism evidence="2 3">
    <name type="scientific">Streptomyces pseudovenezuelae</name>
    <dbReference type="NCBI Taxonomy" id="67350"/>
    <lineage>
        <taxon>Bacteria</taxon>
        <taxon>Bacillati</taxon>
        <taxon>Actinomycetota</taxon>
        <taxon>Actinomycetes</taxon>
        <taxon>Kitasatosporales</taxon>
        <taxon>Streptomycetaceae</taxon>
        <taxon>Streptomyces</taxon>
        <taxon>Streptomyces aurantiacus group</taxon>
    </lineage>
</organism>
<evidence type="ECO:0000256" key="1">
    <source>
        <dbReference type="SAM" id="Phobius"/>
    </source>
</evidence>
<proteinExistence type="predicted"/>
<gene>
    <name evidence="2" type="ORF">AQI94_32920</name>
</gene>
<protein>
    <submittedName>
        <fullName evidence="2">Uncharacterized protein</fullName>
    </submittedName>
</protein>
<sequence>MRSKEHKTSASTSETSYVVYHLGDAQRLAENLDNGSVSVDLRWRTDTPQGRRAVVRDVLLGCGVLFLILTLLTVGLLRM</sequence>
<keyword evidence="1" id="KW-0472">Membrane</keyword>
<feature type="transmembrane region" description="Helical" evidence="1">
    <location>
        <begin position="58"/>
        <end position="77"/>
    </location>
</feature>